<dbReference type="PROSITE" id="PS50928">
    <property type="entry name" value="ABC_TM1"/>
    <property type="match status" value="1"/>
</dbReference>
<feature type="transmembrane region" description="Helical" evidence="8">
    <location>
        <begin position="77"/>
        <end position="106"/>
    </location>
</feature>
<evidence type="ECO:0000259" key="9">
    <source>
        <dbReference type="PROSITE" id="PS50928"/>
    </source>
</evidence>
<keyword evidence="4" id="KW-1003">Cell membrane</keyword>
<dbReference type="InterPro" id="IPR035906">
    <property type="entry name" value="MetI-like_sf"/>
</dbReference>
<evidence type="ECO:0000256" key="6">
    <source>
        <dbReference type="ARBA" id="ARBA00022989"/>
    </source>
</evidence>
<feature type="domain" description="ABC transmembrane type-1" evidence="9">
    <location>
        <begin position="81"/>
        <end position="295"/>
    </location>
</feature>
<feature type="transmembrane region" description="Helical" evidence="8">
    <location>
        <begin position="160"/>
        <end position="179"/>
    </location>
</feature>
<gene>
    <name evidence="10" type="ORF">GCM10007094_36090</name>
</gene>
<dbReference type="SUPFAM" id="SSF161098">
    <property type="entry name" value="MetI-like"/>
    <property type="match status" value="1"/>
</dbReference>
<dbReference type="EMBL" id="BMXE01000007">
    <property type="protein sequence ID" value="GHB43446.1"/>
    <property type="molecule type" value="Genomic_DNA"/>
</dbReference>
<feature type="transmembrane region" description="Helical" evidence="8">
    <location>
        <begin position="227"/>
        <end position="249"/>
    </location>
</feature>
<evidence type="ECO:0000313" key="10">
    <source>
        <dbReference type="EMBL" id="GHB43446.1"/>
    </source>
</evidence>
<evidence type="ECO:0000256" key="3">
    <source>
        <dbReference type="ARBA" id="ARBA00022448"/>
    </source>
</evidence>
<keyword evidence="5 8" id="KW-0812">Transmembrane</keyword>
<name>A0ABQ3EST9_9HYPH</name>
<dbReference type="PANTHER" id="PTHR42929">
    <property type="entry name" value="INNER MEMBRANE ABC TRANSPORTER PERMEASE PROTEIN YDCU-RELATED-RELATED"/>
    <property type="match status" value="1"/>
</dbReference>
<dbReference type="PANTHER" id="PTHR42929:SF1">
    <property type="entry name" value="INNER MEMBRANE ABC TRANSPORTER PERMEASE PROTEIN YDCU-RELATED"/>
    <property type="match status" value="1"/>
</dbReference>
<protein>
    <submittedName>
        <fullName evidence="10">ABC transporter permease</fullName>
    </submittedName>
</protein>
<dbReference type="Gene3D" id="1.10.3720.10">
    <property type="entry name" value="MetI-like"/>
    <property type="match status" value="1"/>
</dbReference>
<accession>A0ABQ3EST9</accession>
<evidence type="ECO:0000256" key="2">
    <source>
        <dbReference type="ARBA" id="ARBA00007069"/>
    </source>
</evidence>
<feature type="transmembrane region" description="Helical" evidence="8">
    <location>
        <begin position="118"/>
        <end position="140"/>
    </location>
</feature>
<comment type="caution">
    <text evidence="10">The sequence shown here is derived from an EMBL/GenBank/DDBJ whole genome shotgun (WGS) entry which is preliminary data.</text>
</comment>
<evidence type="ECO:0000256" key="7">
    <source>
        <dbReference type="ARBA" id="ARBA00023136"/>
    </source>
</evidence>
<evidence type="ECO:0000313" key="11">
    <source>
        <dbReference type="Proteomes" id="UP000637980"/>
    </source>
</evidence>
<feature type="transmembrane region" description="Helical" evidence="8">
    <location>
        <begin position="269"/>
        <end position="294"/>
    </location>
</feature>
<sequence length="307" mass="33599">MMPKALPAKMMRTASPAFMQNLRDVVEMTPLLVVLLGLFGGALVLGLLQSFGYAPWFGINEFPTTRYFERLWLSSDFWFSLGLTLYYAFAATLIGLVISVPLSIALSKRFKASRLFSALIRLPLMVPYTVGIALALVMLGNGGLLSRMSAGLGLIDDPSQFVQILKTHGGCGIILVYVWKQVPFMTLNLSAVLARTGDDTVEAAMVLGASSRQIFWRVTLPQIMPGIVSASLICFAFNIGAFEAPLILGGGYPDTLPVLAWRYFQDANYAFQLQGMAVVVSLALVSGLFLAAYLQGYRRFERARGRV</sequence>
<organism evidence="10 11">
    <name type="scientific">Pseudovibrio japonicus</name>
    <dbReference type="NCBI Taxonomy" id="366534"/>
    <lineage>
        <taxon>Bacteria</taxon>
        <taxon>Pseudomonadati</taxon>
        <taxon>Pseudomonadota</taxon>
        <taxon>Alphaproteobacteria</taxon>
        <taxon>Hyphomicrobiales</taxon>
        <taxon>Stappiaceae</taxon>
        <taxon>Pseudovibrio</taxon>
    </lineage>
</organism>
<proteinExistence type="inferred from homology"/>
<comment type="similarity">
    <text evidence="2">Belongs to the binding-protein-dependent transport system permease family. CysTW subfamily.</text>
</comment>
<evidence type="ECO:0000256" key="8">
    <source>
        <dbReference type="RuleBase" id="RU363032"/>
    </source>
</evidence>
<dbReference type="CDD" id="cd06261">
    <property type="entry name" value="TM_PBP2"/>
    <property type="match status" value="1"/>
</dbReference>
<reference evidence="11" key="1">
    <citation type="journal article" date="2019" name="Int. J. Syst. Evol. Microbiol.">
        <title>The Global Catalogue of Microorganisms (GCM) 10K type strain sequencing project: providing services to taxonomists for standard genome sequencing and annotation.</title>
        <authorList>
            <consortium name="The Broad Institute Genomics Platform"/>
            <consortium name="The Broad Institute Genome Sequencing Center for Infectious Disease"/>
            <person name="Wu L."/>
            <person name="Ma J."/>
        </authorList>
    </citation>
    <scope>NUCLEOTIDE SEQUENCE [LARGE SCALE GENOMIC DNA]</scope>
    <source>
        <strain evidence="11">KCTC 12861</strain>
    </source>
</reference>
<comment type="subcellular location">
    <subcellularLocation>
        <location evidence="1 8">Cell membrane</location>
        <topology evidence="1 8">Multi-pass membrane protein</topology>
    </subcellularLocation>
</comment>
<keyword evidence="3 8" id="KW-0813">Transport</keyword>
<dbReference type="Proteomes" id="UP000637980">
    <property type="component" value="Unassembled WGS sequence"/>
</dbReference>
<keyword evidence="7 8" id="KW-0472">Membrane</keyword>
<evidence type="ECO:0000256" key="5">
    <source>
        <dbReference type="ARBA" id="ARBA00022692"/>
    </source>
</evidence>
<keyword evidence="11" id="KW-1185">Reference proteome</keyword>
<evidence type="ECO:0000256" key="4">
    <source>
        <dbReference type="ARBA" id="ARBA00022475"/>
    </source>
</evidence>
<dbReference type="InterPro" id="IPR000515">
    <property type="entry name" value="MetI-like"/>
</dbReference>
<keyword evidence="6 8" id="KW-1133">Transmembrane helix</keyword>
<evidence type="ECO:0000256" key="1">
    <source>
        <dbReference type="ARBA" id="ARBA00004651"/>
    </source>
</evidence>
<dbReference type="Pfam" id="PF00528">
    <property type="entry name" value="BPD_transp_1"/>
    <property type="match status" value="1"/>
</dbReference>